<protein>
    <submittedName>
        <fullName evidence="3">Hypothetical_protein</fullName>
    </submittedName>
</protein>
<dbReference type="EMBL" id="CATOUU010000343">
    <property type="protein sequence ID" value="CAI9925548.1"/>
    <property type="molecule type" value="Genomic_DNA"/>
</dbReference>
<dbReference type="EMBL" id="CAXDID020000130">
    <property type="protein sequence ID" value="CAL6035013.1"/>
    <property type="molecule type" value="Genomic_DNA"/>
</dbReference>
<dbReference type="EMBL" id="CAXDID020000297">
    <property type="protein sequence ID" value="CAL6072705.1"/>
    <property type="molecule type" value="Genomic_DNA"/>
</dbReference>
<sequence length="163" mass="19318">MMPAQHFEPGDFTFRNRFGRVASQEVRKVARNEKRNRKNPSSITLNKAGISAMPLQLQRQTPSQIVPKEWIGIIFTNDVIHIYNKTQYLNDSKYIIQQIFQTTNLFVYLQTIPKYLIQYKQHQILCKHTQTDLIFDQNLLLIILRLQHNLKKITKKSQLMSQF</sequence>
<organism evidence="1">
    <name type="scientific">Hexamita inflata</name>
    <dbReference type="NCBI Taxonomy" id="28002"/>
    <lineage>
        <taxon>Eukaryota</taxon>
        <taxon>Metamonada</taxon>
        <taxon>Diplomonadida</taxon>
        <taxon>Hexamitidae</taxon>
        <taxon>Hexamitinae</taxon>
        <taxon>Hexamita</taxon>
    </lineage>
</organism>
<reference evidence="3 5" key="2">
    <citation type="submission" date="2024-07" db="EMBL/GenBank/DDBJ databases">
        <authorList>
            <person name="Akdeniz Z."/>
        </authorList>
    </citation>
    <scope>NUCLEOTIDE SEQUENCE [LARGE SCALE GENOMIC DNA]</scope>
</reference>
<dbReference type="AlphaFoldDB" id="A0AA86NU64"/>
<evidence type="ECO:0000313" key="4">
    <source>
        <dbReference type="EMBL" id="CAL6072705.1"/>
    </source>
</evidence>
<evidence type="ECO:0000313" key="2">
    <source>
        <dbReference type="EMBL" id="CAI9966692.1"/>
    </source>
</evidence>
<evidence type="ECO:0000313" key="3">
    <source>
        <dbReference type="EMBL" id="CAL6035013.1"/>
    </source>
</evidence>
<gene>
    <name evidence="1" type="ORF">HINF_LOCUS13193</name>
    <name evidence="3" type="ORF">HINF_LOCUS35723</name>
    <name evidence="2" type="ORF">HINF_LOCUS54337</name>
    <name evidence="4" type="ORF">HINF_LOCUS55750</name>
</gene>
<accession>A0AA86NU64</accession>
<keyword evidence="5" id="KW-1185">Reference proteome</keyword>
<proteinExistence type="predicted"/>
<name>A0AA86NU64_9EUKA</name>
<dbReference type="EMBL" id="CATOUU010001009">
    <property type="protein sequence ID" value="CAI9966692.1"/>
    <property type="molecule type" value="Genomic_DNA"/>
</dbReference>
<dbReference type="Proteomes" id="UP001642409">
    <property type="component" value="Unassembled WGS sequence"/>
</dbReference>
<evidence type="ECO:0000313" key="1">
    <source>
        <dbReference type="EMBL" id="CAI9925548.1"/>
    </source>
</evidence>
<reference evidence="1" key="1">
    <citation type="submission" date="2023-06" db="EMBL/GenBank/DDBJ databases">
        <authorList>
            <person name="Kurt Z."/>
        </authorList>
    </citation>
    <scope>NUCLEOTIDE SEQUENCE</scope>
</reference>
<evidence type="ECO:0000313" key="5">
    <source>
        <dbReference type="Proteomes" id="UP001642409"/>
    </source>
</evidence>
<comment type="caution">
    <text evidence="1">The sequence shown here is derived from an EMBL/GenBank/DDBJ whole genome shotgun (WGS) entry which is preliminary data.</text>
</comment>